<feature type="domain" description="ABC transmembrane type-1" evidence="8">
    <location>
        <begin position="97"/>
        <end position="330"/>
    </location>
</feature>
<dbReference type="InterPro" id="IPR035906">
    <property type="entry name" value="MetI-like_sf"/>
</dbReference>
<dbReference type="PANTHER" id="PTHR43163">
    <property type="entry name" value="DIPEPTIDE TRANSPORT SYSTEM PERMEASE PROTEIN DPPB-RELATED"/>
    <property type="match status" value="1"/>
</dbReference>
<dbReference type="AlphaFoldDB" id="A0AAE3D161"/>
<dbReference type="InterPro" id="IPR045621">
    <property type="entry name" value="BPD_transp_1_N"/>
</dbReference>
<feature type="transmembrane region" description="Helical" evidence="7">
    <location>
        <begin position="12"/>
        <end position="32"/>
    </location>
</feature>
<evidence type="ECO:0000256" key="2">
    <source>
        <dbReference type="ARBA" id="ARBA00022448"/>
    </source>
</evidence>
<feature type="transmembrane region" description="Helical" evidence="7">
    <location>
        <begin position="262"/>
        <end position="287"/>
    </location>
</feature>
<gene>
    <name evidence="9" type="ORF">K1W69_10230</name>
</gene>
<comment type="similarity">
    <text evidence="7">Belongs to the binding-protein-dependent transport system permease family.</text>
</comment>
<dbReference type="PANTHER" id="PTHR43163:SF6">
    <property type="entry name" value="DIPEPTIDE TRANSPORT SYSTEM PERMEASE PROTEIN DPPB-RELATED"/>
    <property type="match status" value="1"/>
</dbReference>
<feature type="transmembrane region" description="Helical" evidence="7">
    <location>
        <begin position="203"/>
        <end position="222"/>
    </location>
</feature>
<keyword evidence="5 7" id="KW-1133">Transmembrane helix</keyword>
<dbReference type="Gene3D" id="1.10.3720.10">
    <property type="entry name" value="MetI-like"/>
    <property type="match status" value="1"/>
</dbReference>
<organism evidence="9 10">
    <name type="scientific">Flavimaribacter sediminis</name>
    <dbReference type="NCBI Taxonomy" id="2865987"/>
    <lineage>
        <taxon>Bacteria</taxon>
        <taxon>Pseudomonadati</taxon>
        <taxon>Pseudomonadota</taxon>
        <taxon>Alphaproteobacteria</taxon>
        <taxon>Hyphomicrobiales</taxon>
        <taxon>Rhizobiaceae</taxon>
        <taxon>Flavimaribacter</taxon>
    </lineage>
</organism>
<dbReference type="InterPro" id="IPR000515">
    <property type="entry name" value="MetI-like"/>
</dbReference>
<protein>
    <submittedName>
        <fullName evidence="9">ABC transporter permease</fullName>
    </submittedName>
</protein>
<name>A0AAE3D161_9HYPH</name>
<dbReference type="GO" id="GO:0005886">
    <property type="term" value="C:plasma membrane"/>
    <property type="evidence" value="ECO:0007669"/>
    <property type="project" value="UniProtKB-SubCell"/>
</dbReference>
<dbReference type="EMBL" id="JAICBX010000002">
    <property type="protein sequence ID" value="MBW8637566.1"/>
    <property type="molecule type" value="Genomic_DNA"/>
</dbReference>
<reference evidence="9" key="1">
    <citation type="submission" date="2021-08" db="EMBL/GenBank/DDBJ databases">
        <title>Hoeflea bacterium WL0058 sp. nov., isolated from the sediment.</title>
        <authorList>
            <person name="Wang L."/>
            <person name="Zhang D."/>
        </authorList>
    </citation>
    <scope>NUCLEOTIDE SEQUENCE</scope>
    <source>
        <strain evidence="9">WL0058</strain>
    </source>
</reference>
<evidence type="ECO:0000256" key="4">
    <source>
        <dbReference type="ARBA" id="ARBA00022692"/>
    </source>
</evidence>
<evidence type="ECO:0000256" key="1">
    <source>
        <dbReference type="ARBA" id="ARBA00004651"/>
    </source>
</evidence>
<evidence type="ECO:0000313" key="10">
    <source>
        <dbReference type="Proteomes" id="UP001196509"/>
    </source>
</evidence>
<keyword evidence="10" id="KW-1185">Reference proteome</keyword>
<comment type="caution">
    <text evidence="9">The sequence shown here is derived from an EMBL/GenBank/DDBJ whole genome shotgun (WGS) entry which is preliminary data.</text>
</comment>
<keyword evidence="2 7" id="KW-0813">Transport</keyword>
<accession>A0AAE3D161</accession>
<dbReference type="CDD" id="cd06261">
    <property type="entry name" value="TM_PBP2"/>
    <property type="match status" value="1"/>
</dbReference>
<evidence type="ECO:0000313" key="9">
    <source>
        <dbReference type="EMBL" id="MBW8637566.1"/>
    </source>
</evidence>
<comment type="subcellular location">
    <subcellularLocation>
        <location evidence="1 7">Cell membrane</location>
        <topology evidence="1 7">Multi-pass membrane protein</topology>
    </subcellularLocation>
</comment>
<sequence length="340" mass="37127">MTLGSYIGRRLLMLVIILAGVITITFFLSRVLPGSPVEMMIGYRPTAEEIEAAKIELGLDKSLPVQYLSFLVDAARGDFGKSLSTGRPVIEDIGQRAGATLELTFTSMVLVLLIGIPLGVISAVNREKPADQFVRAVSIAGAALPVFMVGILLQMLFEGQLGWFPLQGRLSSSLLFDGSFEPRTGLYVIDSLIAGSWSTFFDALAHLVLPVATLTLSTLPLVTRITRNMMMEVLEEEYIRTAHAYGVRASYVHYRYALRATLIPLITVAGLTYGYMLGGTVVVEFIFDWPGLGGYLVRSISRNDFPATVGVTTVLAASYLLINLVVDLLYHAVDPRLRNT</sequence>
<dbReference type="SUPFAM" id="SSF161098">
    <property type="entry name" value="MetI-like"/>
    <property type="match status" value="1"/>
</dbReference>
<evidence type="ECO:0000256" key="6">
    <source>
        <dbReference type="ARBA" id="ARBA00023136"/>
    </source>
</evidence>
<dbReference type="PROSITE" id="PS50928">
    <property type="entry name" value="ABC_TM1"/>
    <property type="match status" value="1"/>
</dbReference>
<evidence type="ECO:0000256" key="3">
    <source>
        <dbReference type="ARBA" id="ARBA00022475"/>
    </source>
</evidence>
<evidence type="ECO:0000256" key="7">
    <source>
        <dbReference type="RuleBase" id="RU363032"/>
    </source>
</evidence>
<keyword evidence="4 7" id="KW-0812">Transmembrane</keyword>
<dbReference type="GO" id="GO:0071916">
    <property type="term" value="F:dipeptide transmembrane transporter activity"/>
    <property type="evidence" value="ECO:0007669"/>
    <property type="project" value="TreeGrafter"/>
</dbReference>
<feature type="transmembrane region" description="Helical" evidence="7">
    <location>
        <begin position="136"/>
        <end position="157"/>
    </location>
</feature>
<dbReference type="RefSeq" id="WP_220228263.1">
    <property type="nucleotide sequence ID" value="NZ_JAICBX010000002.1"/>
</dbReference>
<dbReference type="Pfam" id="PF19300">
    <property type="entry name" value="BPD_transp_1_N"/>
    <property type="match status" value="1"/>
</dbReference>
<dbReference type="Proteomes" id="UP001196509">
    <property type="component" value="Unassembled WGS sequence"/>
</dbReference>
<evidence type="ECO:0000256" key="5">
    <source>
        <dbReference type="ARBA" id="ARBA00022989"/>
    </source>
</evidence>
<dbReference type="Pfam" id="PF00528">
    <property type="entry name" value="BPD_transp_1"/>
    <property type="match status" value="1"/>
</dbReference>
<feature type="transmembrane region" description="Helical" evidence="7">
    <location>
        <begin position="307"/>
        <end position="330"/>
    </location>
</feature>
<proteinExistence type="inferred from homology"/>
<evidence type="ECO:0000259" key="8">
    <source>
        <dbReference type="PROSITE" id="PS50928"/>
    </source>
</evidence>
<keyword evidence="3" id="KW-1003">Cell membrane</keyword>
<feature type="transmembrane region" description="Helical" evidence="7">
    <location>
        <begin position="105"/>
        <end position="124"/>
    </location>
</feature>
<keyword evidence="6 7" id="KW-0472">Membrane</keyword>